<keyword evidence="7 9" id="KW-1133">Transmembrane helix</keyword>
<dbReference type="InterPro" id="IPR027463">
    <property type="entry name" value="AcrB_DN_DC_subdom"/>
</dbReference>
<feature type="transmembrane region" description="Helical" evidence="9">
    <location>
        <begin position="970"/>
        <end position="991"/>
    </location>
</feature>
<evidence type="ECO:0000313" key="10">
    <source>
        <dbReference type="EMBL" id="UZE94855.1"/>
    </source>
</evidence>
<dbReference type="PANTHER" id="PTHR32063">
    <property type="match status" value="1"/>
</dbReference>
<comment type="similarity">
    <text evidence="2 9">Belongs to the resistance-nodulation-cell division (RND) (TC 2.A.6) family.</text>
</comment>
<feature type="transmembrane region" description="Helical" evidence="9">
    <location>
        <begin position="342"/>
        <end position="361"/>
    </location>
</feature>
<dbReference type="RefSeq" id="WP_265046347.1">
    <property type="nucleotide sequence ID" value="NZ_CP100390.1"/>
</dbReference>
<dbReference type="Gene3D" id="3.30.70.1440">
    <property type="entry name" value="Multidrug efflux transporter AcrB pore domain"/>
    <property type="match status" value="1"/>
</dbReference>
<dbReference type="Gene3D" id="3.30.70.1320">
    <property type="entry name" value="Multidrug efflux transporter AcrB pore domain like"/>
    <property type="match status" value="1"/>
</dbReference>
<dbReference type="NCBIfam" id="TIGR00915">
    <property type="entry name" value="2A0602"/>
    <property type="match status" value="1"/>
</dbReference>
<dbReference type="PRINTS" id="PR00702">
    <property type="entry name" value="ACRIFLAVINRP"/>
</dbReference>
<name>A0ABY6MYH4_9ALTE</name>
<feature type="transmembrane region" description="Helical" evidence="9">
    <location>
        <begin position="1003"/>
        <end position="1029"/>
    </location>
</feature>
<proteinExistence type="inferred from homology"/>
<evidence type="ECO:0000256" key="3">
    <source>
        <dbReference type="ARBA" id="ARBA00022448"/>
    </source>
</evidence>
<evidence type="ECO:0000256" key="7">
    <source>
        <dbReference type="ARBA" id="ARBA00022989"/>
    </source>
</evidence>
<sequence length="1048" mass="113211">MFSLFFIDRPKFAFVISIVITLAGLLSIPLLPISEFPEVTPPVVNVSTSYPGADAGTVRDTIATPIEAELNGVEGAMYMTSNSANDGSYSLNITFEVGSDPDMAQVRVQNLVQQALPKLPEETMKQGVRVNKQSTSMTMIVNLYSPNETHDALFLSNYSSLSITDALARINGVSKVTIMGSLDYGMRIWLNPDRLASLNLTVQDVLSSVREQNVQVAAGQVGAPPSPSYQQFQYTLRTSGRLTSVEDFEDIVLVALKDGSSVRLKDVARIELGAQSYASFGKLDNKPSTVIAIYQLPEANALDISEAVNAEMEKLKVGFPDDIEYGILYDTTKFVEASIDEVVTTLFQALLLVVLVVYIFLQDVRSTLIPAIAIPVSLIGTFAVLLVTGMSINTVTLFALILAIGVVVDDAIVVIENVQRHMDEGLPPKEATRAAMKEVFGPVIATTLVLLAVFVPVALMPGITGQMYAQFAVTISIAVLISSINALTLSPALCATLLKAPSGEGENKKGWFFTHFETLFSKLTVGYVGWVRVLVRRVVLVLVLLAIILGSTGFLFKTLPTGFIPPEDKGAFMIDVALPDGASLLRTEAVLEQVTNIINEEAGVAHAMTVSGYSILKGAASSNGGLAIVILDPWDERPSQELHMYSILQKIQAKLFALPDANIFAFPLPAIPGVGAVGGFEFVLQDTLGQSPSALAGAMRTLIIKANESPVIDKAFSSFRADVPQIFIDVDRVKARNLGVPLNDVFLTMQTLLGSMYVNDFNKFGKVYRVLMMADAEYRSEVRDIDRFYVRSQTNEMVPLGTLIESKPILGPEVVTRYNLFASANINGSAAAGYSSGEAIAEMERIATEALPAGYTFEWTGMTYQELSAGNLAPLIFLLAIIFVYLFLVAQYESWTIPVSVMFAVPIAILGALMAVAAVGMSVNLYTQIGLVLLIGLSTKSAILIVEFAKNLREQEGLSIWESAIKAAELRFRAVLMTGLSFVLGVIPLVLSTGAGAVSRLSLGFAVLGGMLLSVIVATLLVPAFYVIIQRTRERFNPQETSELNSEH</sequence>
<feature type="transmembrane region" description="Helical" evidence="9">
    <location>
        <begin position="872"/>
        <end position="889"/>
    </location>
</feature>
<evidence type="ECO:0000256" key="2">
    <source>
        <dbReference type="ARBA" id="ARBA00010942"/>
    </source>
</evidence>
<evidence type="ECO:0000256" key="5">
    <source>
        <dbReference type="ARBA" id="ARBA00022519"/>
    </source>
</evidence>
<dbReference type="EMBL" id="CP100390">
    <property type="protein sequence ID" value="UZE94855.1"/>
    <property type="molecule type" value="Genomic_DNA"/>
</dbReference>
<keyword evidence="8 9" id="KW-0472">Membrane</keyword>
<evidence type="ECO:0000256" key="9">
    <source>
        <dbReference type="RuleBase" id="RU364070"/>
    </source>
</evidence>
<dbReference type="SUPFAM" id="SSF82714">
    <property type="entry name" value="Multidrug efflux transporter AcrB TolC docking domain, DN and DC subdomains"/>
    <property type="match status" value="2"/>
</dbReference>
<dbReference type="Gene3D" id="3.30.2090.10">
    <property type="entry name" value="Multidrug efflux transporter AcrB TolC docking domain, DN and DC subdomains"/>
    <property type="match status" value="2"/>
</dbReference>
<evidence type="ECO:0000256" key="6">
    <source>
        <dbReference type="ARBA" id="ARBA00022692"/>
    </source>
</evidence>
<feature type="transmembrane region" description="Helical" evidence="9">
    <location>
        <begin position="398"/>
        <end position="418"/>
    </location>
</feature>
<accession>A0ABY6MYH4</accession>
<feature type="transmembrane region" description="Helical" evidence="9">
    <location>
        <begin position="12"/>
        <end position="31"/>
    </location>
</feature>
<evidence type="ECO:0000256" key="4">
    <source>
        <dbReference type="ARBA" id="ARBA00022475"/>
    </source>
</evidence>
<dbReference type="Gene3D" id="3.30.70.1430">
    <property type="entry name" value="Multidrug efflux transporter AcrB pore domain"/>
    <property type="match status" value="2"/>
</dbReference>
<feature type="transmembrane region" description="Helical" evidence="9">
    <location>
        <begin position="929"/>
        <end position="949"/>
    </location>
</feature>
<feature type="transmembrane region" description="Helical" evidence="9">
    <location>
        <begin position="368"/>
        <end position="392"/>
    </location>
</feature>
<reference evidence="10" key="1">
    <citation type="submission" date="2022-06" db="EMBL/GenBank/DDBJ databases">
        <title>Alkalimarinus sp. nov., isolated from gut of a Alitta virens.</title>
        <authorList>
            <person name="Yang A.I."/>
            <person name="Shin N.-R."/>
        </authorList>
    </citation>
    <scope>NUCLEOTIDE SEQUENCE</scope>
    <source>
        <strain evidence="10">A2M4</strain>
    </source>
</reference>
<feature type="transmembrane region" description="Helical" evidence="9">
    <location>
        <begin position="471"/>
        <end position="498"/>
    </location>
</feature>
<organism evidence="10 11">
    <name type="scientific">Alkalimarinus alittae</name>
    <dbReference type="NCBI Taxonomy" id="2961619"/>
    <lineage>
        <taxon>Bacteria</taxon>
        <taxon>Pseudomonadati</taxon>
        <taxon>Pseudomonadota</taxon>
        <taxon>Gammaproteobacteria</taxon>
        <taxon>Alteromonadales</taxon>
        <taxon>Alteromonadaceae</taxon>
        <taxon>Alkalimarinus</taxon>
    </lineage>
</organism>
<keyword evidence="5 9" id="KW-0997">Cell inner membrane</keyword>
<dbReference type="InterPro" id="IPR004764">
    <property type="entry name" value="MdtF-like"/>
</dbReference>
<dbReference type="NCBIfam" id="NF000282">
    <property type="entry name" value="RND_permease_1"/>
    <property type="match status" value="1"/>
</dbReference>
<dbReference type="PANTHER" id="PTHR32063:SF76">
    <property type="entry name" value="EFFLUX PUMP MEMBRANE TRANSPORTER"/>
    <property type="match status" value="1"/>
</dbReference>
<dbReference type="SUPFAM" id="SSF82866">
    <property type="entry name" value="Multidrug efflux transporter AcrB transmembrane domain"/>
    <property type="match status" value="2"/>
</dbReference>
<dbReference type="SUPFAM" id="SSF82693">
    <property type="entry name" value="Multidrug efflux transporter AcrB pore domain, PN1, PN2, PC1 and PC2 subdomains"/>
    <property type="match status" value="4"/>
</dbReference>
<feature type="transmembrane region" description="Helical" evidence="9">
    <location>
        <begin position="901"/>
        <end position="923"/>
    </location>
</feature>
<evidence type="ECO:0000313" key="11">
    <source>
        <dbReference type="Proteomes" id="UP001163739"/>
    </source>
</evidence>
<dbReference type="InterPro" id="IPR001036">
    <property type="entry name" value="Acrflvin-R"/>
</dbReference>
<dbReference type="Pfam" id="PF00873">
    <property type="entry name" value="ACR_tran"/>
    <property type="match status" value="1"/>
</dbReference>
<keyword evidence="6 9" id="KW-0812">Transmembrane</keyword>
<keyword evidence="4" id="KW-1003">Cell membrane</keyword>
<keyword evidence="3 9" id="KW-0813">Transport</keyword>
<evidence type="ECO:0000256" key="1">
    <source>
        <dbReference type="ARBA" id="ARBA00004429"/>
    </source>
</evidence>
<comment type="subcellular location">
    <subcellularLocation>
        <location evidence="1 9">Cell inner membrane</location>
        <topology evidence="1 9">Multi-pass membrane protein</topology>
    </subcellularLocation>
</comment>
<keyword evidence="11" id="KW-1185">Reference proteome</keyword>
<evidence type="ECO:0000256" key="8">
    <source>
        <dbReference type="ARBA" id="ARBA00023136"/>
    </source>
</evidence>
<gene>
    <name evidence="10" type="ORF">NKI27_12280</name>
</gene>
<protein>
    <recommendedName>
        <fullName evidence="9">Efflux pump membrane transporter</fullName>
    </recommendedName>
</protein>
<feature type="transmembrane region" description="Helical" evidence="9">
    <location>
        <begin position="538"/>
        <end position="556"/>
    </location>
</feature>
<dbReference type="Proteomes" id="UP001163739">
    <property type="component" value="Chromosome"/>
</dbReference>
<dbReference type="Gene3D" id="1.20.1640.10">
    <property type="entry name" value="Multidrug efflux transporter AcrB transmembrane domain"/>
    <property type="match status" value="2"/>
</dbReference>
<feature type="transmembrane region" description="Helical" evidence="9">
    <location>
        <begin position="439"/>
        <end position="459"/>
    </location>
</feature>